<feature type="transmembrane region" description="Helical" evidence="2">
    <location>
        <begin position="154"/>
        <end position="175"/>
    </location>
</feature>
<evidence type="ECO:0000313" key="4">
    <source>
        <dbReference type="Proteomes" id="UP000287224"/>
    </source>
</evidence>
<gene>
    <name evidence="3" type="ORF">KDAU_53970</name>
</gene>
<dbReference type="OrthoDB" id="2989901at2"/>
<feature type="region of interest" description="Disordered" evidence="1">
    <location>
        <begin position="1"/>
        <end position="33"/>
    </location>
</feature>
<organism evidence="3 4">
    <name type="scientific">Dictyobacter aurantiacus</name>
    <dbReference type="NCBI Taxonomy" id="1936993"/>
    <lineage>
        <taxon>Bacteria</taxon>
        <taxon>Bacillati</taxon>
        <taxon>Chloroflexota</taxon>
        <taxon>Ktedonobacteria</taxon>
        <taxon>Ktedonobacterales</taxon>
        <taxon>Dictyobacteraceae</taxon>
        <taxon>Dictyobacter</taxon>
    </lineage>
</organism>
<keyword evidence="2" id="KW-1133">Transmembrane helix</keyword>
<feature type="transmembrane region" description="Helical" evidence="2">
    <location>
        <begin position="81"/>
        <end position="103"/>
    </location>
</feature>
<accession>A0A401ZMJ3</accession>
<evidence type="ECO:0008006" key="5">
    <source>
        <dbReference type="Google" id="ProtNLM"/>
    </source>
</evidence>
<evidence type="ECO:0000313" key="3">
    <source>
        <dbReference type="EMBL" id="GCE08068.1"/>
    </source>
</evidence>
<keyword evidence="4" id="KW-1185">Reference proteome</keyword>
<evidence type="ECO:0000256" key="1">
    <source>
        <dbReference type="SAM" id="MobiDB-lite"/>
    </source>
</evidence>
<proteinExistence type="predicted"/>
<keyword evidence="2" id="KW-0472">Membrane</keyword>
<reference evidence="4" key="1">
    <citation type="submission" date="2018-12" db="EMBL/GenBank/DDBJ databases">
        <title>Tengunoibacter tsumagoiensis gen. nov., sp. nov., Dictyobacter kobayashii sp. nov., D. alpinus sp. nov., and D. joshuensis sp. nov. and description of Dictyobacteraceae fam. nov. within the order Ktedonobacterales isolated from Tengu-no-mugimeshi.</title>
        <authorList>
            <person name="Wang C.M."/>
            <person name="Zheng Y."/>
            <person name="Sakai Y."/>
            <person name="Toyoda A."/>
            <person name="Minakuchi Y."/>
            <person name="Abe K."/>
            <person name="Yokota A."/>
            <person name="Yabe S."/>
        </authorList>
    </citation>
    <scope>NUCLEOTIDE SEQUENCE [LARGE SCALE GENOMIC DNA]</scope>
    <source>
        <strain evidence="4">S-27</strain>
    </source>
</reference>
<dbReference type="RefSeq" id="WP_126600361.1">
    <property type="nucleotide sequence ID" value="NZ_BIFQ01000002.1"/>
</dbReference>
<dbReference type="EMBL" id="BIFQ01000002">
    <property type="protein sequence ID" value="GCE08068.1"/>
    <property type="molecule type" value="Genomic_DNA"/>
</dbReference>
<dbReference type="Proteomes" id="UP000287224">
    <property type="component" value="Unassembled WGS sequence"/>
</dbReference>
<name>A0A401ZMJ3_9CHLR</name>
<feature type="compositionally biased region" description="Polar residues" evidence="1">
    <location>
        <begin position="1"/>
        <end position="27"/>
    </location>
</feature>
<comment type="caution">
    <text evidence="3">The sequence shown here is derived from an EMBL/GenBank/DDBJ whole genome shotgun (WGS) entry which is preliminary data.</text>
</comment>
<dbReference type="AlphaFoldDB" id="A0A401ZMJ3"/>
<protein>
    <recommendedName>
        <fullName evidence="5">YggT family protein</fullName>
    </recommendedName>
</protein>
<keyword evidence="2" id="KW-0812">Transmembrane</keyword>
<evidence type="ECO:0000256" key="2">
    <source>
        <dbReference type="SAM" id="Phobius"/>
    </source>
</evidence>
<sequence>MPNQPYSYNNDPRNDPRQNYPNQQDSYPYQDYDAETEQNINARGAYVRSQQQNYQDPSGNQVQQRREVYRDFNQSMINTRYWITSLIYFLLGVLEVVLGLRFLFRLFGASEGSPFIRFLYDLSHPFVYIFNGIFNDQTIGSTGVFEVSTILAMLIYALIAWGIVSLVRVIFFANVPSRREYISTRRQGRL</sequence>